<proteinExistence type="predicted"/>
<dbReference type="EMBL" id="JABMIG020000021">
    <property type="protein sequence ID" value="KAL3802210.1"/>
    <property type="molecule type" value="Genomic_DNA"/>
</dbReference>
<dbReference type="InterPro" id="IPR045877">
    <property type="entry name" value="ZFP36-like"/>
</dbReference>
<dbReference type="PROSITE" id="PS50103">
    <property type="entry name" value="ZF_C3H1"/>
    <property type="match status" value="2"/>
</dbReference>
<protein>
    <recommendedName>
        <fullName evidence="7">C3H1-type domain-containing protein</fullName>
    </recommendedName>
</protein>
<feature type="region of interest" description="Disordered" evidence="6">
    <location>
        <begin position="62"/>
        <end position="111"/>
    </location>
</feature>
<feature type="region of interest" description="Disordered" evidence="6">
    <location>
        <begin position="1"/>
        <end position="25"/>
    </location>
</feature>
<feature type="domain" description="C3H1-type" evidence="7">
    <location>
        <begin position="113"/>
        <end position="141"/>
    </location>
</feature>
<keyword evidence="4 5" id="KW-0862">Zinc</keyword>
<dbReference type="InterPro" id="IPR036855">
    <property type="entry name" value="Znf_CCCH_sf"/>
</dbReference>
<name>A0ABD3QPC9_9STRA</name>
<dbReference type="AlphaFoldDB" id="A0ABD3QPC9"/>
<evidence type="ECO:0000313" key="9">
    <source>
        <dbReference type="Proteomes" id="UP001516023"/>
    </source>
</evidence>
<reference evidence="8 9" key="1">
    <citation type="journal article" date="2020" name="G3 (Bethesda)">
        <title>Improved Reference Genome for Cyclotella cryptica CCMP332, a Model for Cell Wall Morphogenesis, Salinity Adaptation, and Lipid Production in Diatoms (Bacillariophyta).</title>
        <authorList>
            <person name="Roberts W.R."/>
            <person name="Downey K.M."/>
            <person name="Ruck E.C."/>
            <person name="Traller J.C."/>
            <person name="Alverson A.J."/>
        </authorList>
    </citation>
    <scope>NUCLEOTIDE SEQUENCE [LARGE SCALE GENOMIC DNA]</scope>
    <source>
        <strain evidence="8 9">CCMP332</strain>
    </source>
</reference>
<keyword evidence="9" id="KW-1185">Reference proteome</keyword>
<evidence type="ECO:0000256" key="1">
    <source>
        <dbReference type="ARBA" id="ARBA00022723"/>
    </source>
</evidence>
<accession>A0ABD3QPC9</accession>
<dbReference type="SUPFAM" id="SSF90229">
    <property type="entry name" value="CCCH zinc finger"/>
    <property type="match status" value="1"/>
</dbReference>
<evidence type="ECO:0000256" key="4">
    <source>
        <dbReference type="ARBA" id="ARBA00022833"/>
    </source>
</evidence>
<dbReference type="Pfam" id="PF00642">
    <property type="entry name" value="zf-CCCH"/>
    <property type="match status" value="1"/>
</dbReference>
<evidence type="ECO:0000259" key="7">
    <source>
        <dbReference type="PROSITE" id="PS50103"/>
    </source>
</evidence>
<evidence type="ECO:0000256" key="5">
    <source>
        <dbReference type="PROSITE-ProRule" id="PRU00723"/>
    </source>
</evidence>
<gene>
    <name evidence="8" type="ORF">HJC23_001754</name>
</gene>
<organism evidence="8 9">
    <name type="scientific">Cyclotella cryptica</name>
    <dbReference type="NCBI Taxonomy" id="29204"/>
    <lineage>
        <taxon>Eukaryota</taxon>
        <taxon>Sar</taxon>
        <taxon>Stramenopiles</taxon>
        <taxon>Ochrophyta</taxon>
        <taxon>Bacillariophyta</taxon>
        <taxon>Coscinodiscophyceae</taxon>
        <taxon>Thalassiosirophycidae</taxon>
        <taxon>Stephanodiscales</taxon>
        <taxon>Stephanodiscaceae</taxon>
        <taxon>Cyclotella</taxon>
    </lineage>
</organism>
<feature type="compositionally biased region" description="Polar residues" evidence="6">
    <location>
        <begin position="89"/>
        <end position="108"/>
    </location>
</feature>
<feature type="zinc finger region" description="C3H1-type" evidence="5">
    <location>
        <begin position="166"/>
        <end position="193"/>
    </location>
</feature>
<keyword evidence="3 5" id="KW-0863">Zinc-finger</keyword>
<dbReference type="SMART" id="SM00356">
    <property type="entry name" value="ZnF_C3H1"/>
    <property type="match status" value="2"/>
</dbReference>
<feature type="compositionally biased region" description="Basic residues" evidence="6">
    <location>
        <begin position="1"/>
        <end position="10"/>
    </location>
</feature>
<evidence type="ECO:0000256" key="2">
    <source>
        <dbReference type="ARBA" id="ARBA00022737"/>
    </source>
</evidence>
<comment type="caution">
    <text evidence="8">The sequence shown here is derived from an EMBL/GenBank/DDBJ whole genome shotgun (WGS) entry which is preliminary data.</text>
</comment>
<evidence type="ECO:0000256" key="3">
    <source>
        <dbReference type="ARBA" id="ARBA00022771"/>
    </source>
</evidence>
<dbReference type="PANTHER" id="PTHR12547">
    <property type="entry name" value="CCCH ZINC FINGER/TIS11-RELATED"/>
    <property type="match status" value="1"/>
</dbReference>
<dbReference type="GO" id="GO:0008270">
    <property type="term" value="F:zinc ion binding"/>
    <property type="evidence" value="ECO:0007669"/>
    <property type="project" value="UniProtKB-KW"/>
</dbReference>
<keyword evidence="2" id="KW-0677">Repeat</keyword>
<dbReference type="Gene3D" id="4.10.1000.10">
    <property type="entry name" value="Zinc finger, CCCH-type"/>
    <property type="match status" value="1"/>
</dbReference>
<evidence type="ECO:0000313" key="8">
    <source>
        <dbReference type="EMBL" id="KAL3802210.1"/>
    </source>
</evidence>
<dbReference type="InterPro" id="IPR000571">
    <property type="entry name" value="Znf_CCCH"/>
</dbReference>
<sequence>MYRIQHRNNGPHRSPGHPTVSPLIPSLDFREMPAKPSNMGKCQPRMIPICLPINDEFGAYKPKPRPAPQCRRESSVTVAASEPYESPRPLTSYSDPRVANLQTQSPRSPENRKIKTEMCKNMLTHGHCVWGPQCLFAHSEEERMKFETVEEMAQYGLVNRGDLGVFLTRPCLFFVSTGSCPYNTRCKSLHDPRLRTPSTTPSWLEHYTKYNKKDPTLILDRLHHFRMNAISQVNPLVEGWVWNECRGDGKVDASALDGNKRQDTENDESIWKDTYRLVCNWDVPIFPSQATKQGSNALMSYSNVVNRNIVHKLSELQKLCIVLAMRRPSKMASGNGHCANLDYIYEPTHCLNAQPCMILQLRFFRLLDYCQKRVVSSISDVVEEISMLEYHGLSSNLTVRACEVVMDSKGKRSANWSIFFDVDITPCSNNKAKRVSKKGEEHWQLEDKTVFCMPKNESFSAFLPPIKPYIMMQPVDDVREGHEFIDAILEHRIVTLLHLQGCQFDKLTAESLIDREMDIKSKFILLMNQLKRASWPVTKNMDHIKKTTEERNRTAYYPSDVEGSGSAHHLWNSFVSNLGSDRDPPATSSKRLPIFRSITAKRERMINLPHIKHKKRAQQKSEPNASSISEATWKELLEGHSGAWAAARYSHETKNGQVYTCS</sequence>
<dbReference type="Proteomes" id="UP001516023">
    <property type="component" value="Unassembled WGS sequence"/>
</dbReference>
<feature type="zinc finger region" description="C3H1-type" evidence="5">
    <location>
        <begin position="113"/>
        <end position="141"/>
    </location>
</feature>
<feature type="domain" description="C3H1-type" evidence="7">
    <location>
        <begin position="166"/>
        <end position="193"/>
    </location>
</feature>
<evidence type="ECO:0000256" key="6">
    <source>
        <dbReference type="SAM" id="MobiDB-lite"/>
    </source>
</evidence>
<keyword evidence="1 5" id="KW-0479">Metal-binding</keyword>
<dbReference type="PANTHER" id="PTHR12547:SF18">
    <property type="entry name" value="PROTEIN TIS11"/>
    <property type="match status" value="1"/>
</dbReference>